<organism evidence="1 2">
    <name type="scientific">Plakobranchus ocellatus</name>
    <dbReference type="NCBI Taxonomy" id="259542"/>
    <lineage>
        <taxon>Eukaryota</taxon>
        <taxon>Metazoa</taxon>
        <taxon>Spiralia</taxon>
        <taxon>Lophotrochozoa</taxon>
        <taxon>Mollusca</taxon>
        <taxon>Gastropoda</taxon>
        <taxon>Heterobranchia</taxon>
        <taxon>Euthyneura</taxon>
        <taxon>Panpulmonata</taxon>
        <taxon>Sacoglossa</taxon>
        <taxon>Placobranchoidea</taxon>
        <taxon>Plakobranchidae</taxon>
        <taxon>Plakobranchus</taxon>
    </lineage>
</organism>
<dbReference type="EMBL" id="BLXT01007949">
    <property type="protein sequence ID" value="GFO44309.1"/>
    <property type="molecule type" value="Genomic_DNA"/>
</dbReference>
<proteinExistence type="predicted"/>
<dbReference type="AlphaFoldDB" id="A0AAV4DJV0"/>
<keyword evidence="2" id="KW-1185">Reference proteome</keyword>
<accession>A0AAV4DJV0</accession>
<evidence type="ECO:0000313" key="1">
    <source>
        <dbReference type="EMBL" id="GFO44309.1"/>
    </source>
</evidence>
<reference evidence="1 2" key="1">
    <citation type="journal article" date="2021" name="Elife">
        <title>Chloroplast acquisition without the gene transfer in kleptoplastic sea slugs, Plakobranchus ocellatus.</title>
        <authorList>
            <person name="Maeda T."/>
            <person name="Takahashi S."/>
            <person name="Yoshida T."/>
            <person name="Shimamura S."/>
            <person name="Takaki Y."/>
            <person name="Nagai Y."/>
            <person name="Toyoda A."/>
            <person name="Suzuki Y."/>
            <person name="Arimoto A."/>
            <person name="Ishii H."/>
            <person name="Satoh N."/>
            <person name="Nishiyama T."/>
            <person name="Hasebe M."/>
            <person name="Maruyama T."/>
            <person name="Minagawa J."/>
            <person name="Obokata J."/>
            <person name="Shigenobu S."/>
        </authorList>
    </citation>
    <scope>NUCLEOTIDE SEQUENCE [LARGE SCALE GENOMIC DNA]</scope>
</reference>
<comment type="caution">
    <text evidence="1">The sequence shown here is derived from an EMBL/GenBank/DDBJ whole genome shotgun (WGS) entry which is preliminary data.</text>
</comment>
<gene>
    <name evidence="1" type="ORF">PoB_007081400</name>
</gene>
<protein>
    <submittedName>
        <fullName evidence="1">Uncharacterized protein</fullName>
    </submittedName>
</protein>
<evidence type="ECO:0000313" key="2">
    <source>
        <dbReference type="Proteomes" id="UP000735302"/>
    </source>
</evidence>
<dbReference type="Proteomes" id="UP000735302">
    <property type="component" value="Unassembled WGS sequence"/>
</dbReference>
<name>A0AAV4DJV0_9GAST</name>
<sequence>MASDVTVLHPELTNWSEVTRHEAQEDQGCFAAITGGASRITHDAGGTSSHLRFSHIWYLWFDVFVMASQTSLRKMITSAVFPWEAPGSKARELDLKTGWKL</sequence>